<feature type="transmembrane region" description="Helical" evidence="18">
    <location>
        <begin position="93"/>
        <end position="111"/>
    </location>
</feature>
<evidence type="ECO:0000256" key="4">
    <source>
        <dbReference type="ARBA" id="ARBA00022516"/>
    </source>
</evidence>
<dbReference type="HOGENOM" id="CLU_027359_3_2_1"/>
<dbReference type="PROSITE" id="PS00191">
    <property type="entry name" value="CYTOCHROME_B5_1"/>
    <property type="match status" value="1"/>
</dbReference>
<evidence type="ECO:0000256" key="11">
    <source>
        <dbReference type="ARBA" id="ARBA00023002"/>
    </source>
</evidence>
<dbReference type="SUPFAM" id="SSF55856">
    <property type="entry name" value="Cytochrome b5-like heme/steroid binding domain"/>
    <property type="match status" value="1"/>
</dbReference>
<evidence type="ECO:0000256" key="3">
    <source>
        <dbReference type="ARBA" id="ARBA00022448"/>
    </source>
</evidence>
<gene>
    <name evidence="20" type="ORF">BOTBODRAFT_543546</name>
</gene>
<evidence type="ECO:0000256" key="15">
    <source>
        <dbReference type="ARBA" id="ARBA00023160"/>
    </source>
</evidence>
<dbReference type="InParanoid" id="A0A067MQA9"/>
<comment type="catalytic activity">
    <reaction evidence="16">
        <text>octadecanoyl-CoA + 2 Fe(II)-[cytochrome b5] + O2 + 2 H(+) = (9Z)-octadecenoyl-CoA + 2 Fe(III)-[cytochrome b5] + 2 H2O</text>
        <dbReference type="Rhea" id="RHEA:19721"/>
        <dbReference type="Rhea" id="RHEA-COMP:10438"/>
        <dbReference type="Rhea" id="RHEA-COMP:10439"/>
        <dbReference type="ChEBI" id="CHEBI:15377"/>
        <dbReference type="ChEBI" id="CHEBI:15378"/>
        <dbReference type="ChEBI" id="CHEBI:15379"/>
        <dbReference type="ChEBI" id="CHEBI:29033"/>
        <dbReference type="ChEBI" id="CHEBI:29034"/>
        <dbReference type="ChEBI" id="CHEBI:57387"/>
        <dbReference type="ChEBI" id="CHEBI:57394"/>
        <dbReference type="EC" id="1.14.19.1"/>
    </reaction>
</comment>
<comment type="cofactor">
    <cofactor evidence="16">
        <name>Fe(2+)</name>
        <dbReference type="ChEBI" id="CHEBI:29033"/>
    </cofactor>
    <text evidence="16">Expected to bind 2 Fe(2+) ions per subunit.</text>
</comment>
<dbReference type="OrthoDB" id="10260134at2759"/>
<feature type="region of interest" description="Disordered" evidence="17">
    <location>
        <begin position="439"/>
        <end position="470"/>
    </location>
</feature>
<dbReference type="FunCoup" id="A0A067MQA9">
    <property type="interactions" value="184"/>
</dbReference>
<dbReference type="PROSITE" id="PS50255">
    <property type="entry name" value="CYTOCHROME_B5_2"/>
    <property type="match status" value="1"/>
</dbReference>
<dbReference type="EMBL" id="KL198022">
    <property type="protein sequence ID" value="KDQ17913.1"/>
    <property type="molecule type" value="Genomic_DNA"/>
</dbReference>
<dbReference type="GO" id="GO:0006636">
    <property type="term" value="P:unsaturated fatty acid biosynthetic process"/>
    <property type="evidence" value="ECO:0007669"/>
    <property type="project" value="UniProtKB-UniRule"/>
</dbReference>
<evidence type="ECO:0000256" key="9">
    <source>
        <dbReference type="ARBA" id="ARBA00022982"/>
    </source>
</evidence>
<dbReference type="PRINTS" id="PR00075">
    <property type="entry name" value="FACDDSATRASE"/>
</dbReference>
<keyword evidence="9 16" id="KW-0249">Electron transport</keyword>
<evidence type="ECO:0000256" key="7">
    <source>
        <dbReference type="ARBA" id="ARBA00022723"/>
    </source>
</evidence>
<dbReference type="Pfam" id="PF00173">
    <property type="entry name" value="Cyt-b5"/>
    <property type="match status" value="1"/>
</dbReference>
<dbReference type="CDD" id="cd03505">
    <property type="entry name" value="Delta9-FADS-like"/>
    <property type="match status" value="1"/>
</dbReference>
<keyword evidence="13 16" id="KW-0443">Lipid metabolism</keyword>
<keyword evidence="12 16" id="KW-0408">Iron</keyword>
<dbReference type="InterPro" id="IPR001199">
    <property type="entry name" value="Cyt_B5-like_heme/steroid-bd"/>
</dbReference>
<evidence type="ECO:0000256" key="6">
    <source>
        <dbReference type="ARBA" id="ARBA00022692"/>
    </source>
</evidence>
<dbReference type="GO" id="GO:0005789">
    <property type="term" value="C:endoplasmic reticulum membrane"/>
    <property type="evidence" value="ECO:0007669"/>
    <property type="project" value="TreeGrafter"/>
</dbReference>
<keyword evidence="5 16" id="KW-0349">Heme</keyword>
<evidence type="ECO:0000256" key="17">
    <source>
        <dbReference type="SAM" id="MobiDB-lite"/>
    </source>
</evidence>
<evidence type="ECO:0000313" key="20">
    <source>
        <dbReference type="EMBL" id="KDQ17913.1"/>
    </source>
</evidence>
<dbReference type="GO" id="GO:0020037">
    <property type="term" value="F:heme binding"/>
    <property type="evidence" value="ECO:0007669"/>
    <property type="project" value="InterPro"/>
</dbReference>
<keyword evidence="4 16" id="KW-0444">Lipid biosynthesis</keyword>
<comment type="function">
    <text evidence="16">Stearoyl-CoA desaturase that utilizes O(2) and electrons from reduced cytochrome b5 to introduce the first double bond into saturated fatty acyl-CoA substrates.</text>
</comment>
<dbReference type="SMART" id="SM01117">
    <property type="entry name" value="Cyt-b5"/>
    <property type="match status" value="1"/>
</dbReference>
<dbReference type="Proteomes" id="UP000027195">
    <property type="component" value="Unassembled WGS sequence"/>
</dbReference>
<feature type="transmembrane region" description="Helical" evidence="18">
    <location>
        <begin position="201"/>
        <end position="222"/>
    </location>
</feature>
<evidence type="ECO:0000256" key="13">
    <source>
        <dbReference type="ARBA" id="ARBA00023098"/>
    </source>
</evidence>
<dbReference type="AlphaFoldDB" id="A0A067MQA9"/>
<keyword evidence="15 16" id="KW-0275">Fatty acid biosynthesis</keyword>
<organism evidence="20 21">
    <name type="scientific">Botryobasidium botryosum (strain FD-172 SS1)</name>
    <dbReference type="NCBI Taxonomy" id="930990"/>
    <lineage>
        <taxon>Eukaryota</taxon>
        <taxon>Fungi</taxon>
        <taxon>Dikarya</taxon>
        <taxon>Basidiomycota</taxon>
        <taxon>Agaricomycotina</taxon>
        <taxon>Agaricomycetes</taxon>
        <taxon>Cantharellales</taxon>
        <taxon>Botryobasidiaceae</taxon>
        <taxon>Botryobasidium</taxon>
    </lineage>
</organism>
<dbReference type="InterPro" id="IPR015876">
    <property type="entry name" value="Acyl-CoA_DS"/>
</dbReference>
<evidence type="ECO:0000256" key="12">
    <source>
        <dbReference type="ARBA" id="ARBA00023004"/>
    </source>
</evidence>
<feature type="domain" description="Cytochrome b5 heme-binding" evidence="19">
    <location>
        <begin position="373"/>
        <end position="432"/>
    </location>
</feature>
<evidence type="ECO:0000256" key="10">
    <source>
        <dbReference type="ARBA" id="ARBA00022989"/>
    </source>
</evidence>
<dbReference type="InterPro" id="IPR036400">
    <property type="entry name" value="Cyt_B5-like_heme/steroid_sf"/>
</dbReference>
<dbReference type="InterPro" id="IPR018506">
    <property type="entry name" value="Cyt_B5_heme-BS"/>
</dbReference>
<dbReference type="PIRSF" id="PIRSF000345">
    <property type="entry name" value="OLE1"/>
    <property type="match status" value="1"/>
</dbReference>
<dbReference type="InterPro" id="IPR009160">
    <property type="entry name" value="Acyl-CoA_deSatase_haem/ster-bd"/>
</dbReference>
<evidence type="ECO:0000256" key="14">
    <source>
        <dbReference type="ARBA" id="ARBA00023136"/>
    </source>
</evidence>
<dbReference type="GO" id="GO:0005506">
    <property type="term" value="F:iron ion binding"/>
    <property type="evidence" value="ECO:0007669"/>
    <property type="project" value="TreeGrafter"/>
</dbReference>
<dbReference type="PANTHER" id="PTHR11351:SF31">
    <property type="entry name" value="DESATURASE 1, ISOFORM A-RELATED"/>
    <property type="match status" value="1"/>
</dbReference>
<evidence type="ECO:0000256" key="1">
    <source>
        <dbReference type="ARBA" id="ARBA00004141"/>
    </source>
</evidence>
<keyword evidence="14 18" id="KW-0472">Membrane</keyword>
<protein>
    <recommendedName>
        <fullName evidence="16">Acyl-CoA desaturase</fullName>
        <ecNumber evidence="16">1.14.19.1</ecNumber>
    </recommendedName>
</protein>
<dbReference type="STRING" id="930990.A0A067MQA9"/>
<keyword evidence="7 16" id="KW-0479">Metal-binding</keyword>
<keyword evidence="21" id="KW-1185">Reference proteome</keyword>
<dbReference type="EC" id="1.14.19.1" evidence="16"/>
<keyword evidence="10 18" id="KW-1133">Transmembrane helix</keyword>
<dbReference type="Pfam" id="PF00487">
    <property type="entry name" value="FA_desaturase"/>
    <property type="match status" value="1"/>
</dbReference>
<accession>A0A067MQA9</accession>
<dbReference type="InterPro" id="IPR001522">
    <property type="entry name" value="FADS-1_CS"/>
</dbReference>
<sequence length="492" mass="56053">MAPTYKPTTHHHTRPLKRLAGRRFQIFRFGRSNHNTMATQEKDKRTDEFVSPWNNFLASVHWEHFVFIASTPLITLYGAFTTALCWQTALFSVFYYFFTGLGITAGYHRLWSHRSYNASKPLEYLLALAGAGAIQRSIKWWSYSHRAHHRYTDTPRDPYNAHRGLFWAHVGWLIFKPTCQPGTVDVSDLKNNPVVMWQHRWFYTLAVIMGIFVPTLVAGLGWGDWRGGFYYAAISRLVFVHHSTFCVNSLAHWLGEAPFDDKHTPRDHFVTALVSLGEGYHNFHHQFPMDYRNATKWYQYDPTKWLIVAFAKLGLASQLKAFPENEIQKGQLTMQLKKAREMSDRLQWPPSSSELPVVSWESFQEQAKARTLVLVAGFIHDVGPFLDEHPGGRRLLESYVGRDATAAFFGGVYGHSNAAHNLLAMMRVGVLHGGMELEADKPQLPTDTSSNGLNAESEYGSDRSVPPSQQLQILRSSEIAKLSRTIRPALIG</sequence>
<proteinExistence type="inferred from homology"/>
<evidence type="ECO:0000256" key="2">
    <source>
        <dbReference type="ARBA" id="ARBA00009295"/>
    </source>
</evidence>
<evidence type="ECO:0000256" key="18">
    <source>
        <dbReference type="SAM" id="Phobius"/>
    </source>
</evidence>
<comment type="subcellular location">
    <subcellularLocation>
        <location evidence="1">Membrane</location>
        <topology evidence="1">Multi-pass membrane protein</topology>
    </subcellularLocation>
</comment>
<evidence type="ECO:0000256" key="16">
    <source>
        <dbReference type="PIRNR" id="PIRNR000345"/>
    </source>
</evidence>
<dbReference type="FunFam" id="3.10.120.10:FF:000004">
    <property type="entry name" value="Acyl-CoA desaturase"/>
    <property type="match status" value="1"/>
</dbReference>
<comment type="similarity">
    <text evidence="2 16">Belongs to the fatty acid desaturase type 1 family.</text>
</comment>
<feature type="compositionally biased region" description="Polar residues" evidence="17">
    <location>
        <begin position="445"/>
        <end position="454"/>
    </location>
</feature>
<reference evidence="21" key="1">
    <citation type="journal article" date="2014" name="Proc. Natl. Acad. Sci. U.S.A.">
        <title>Extensive sampling of basidiomycete genomes demonstrates inadequacy of the white-rot/brown-rot paradigm for wood decay fungi.</title>
        <authorList>
            <person name="Riley R."/>
            <person name="Salamov A.A."/>
            <person name="Brown D.W."/>
            <person name="Nagy L.G."/>
            <person name="Floudas D."/>
            <person name="Held B.W."/>
            <person name="Levasseur A."/>
            <person name="Lombard V."/>
            <person name="Morin E."/>
            <person name="Otillar R."/>
            <person name="Lindquist E.A."/>
            <person name="Sun H."/>
            <person name="LaButti K.M."/>
            <person name="Schmutz J."/>
            <person name="Jabbour D."/>
            <person name="Luo H."/>
            <person name="Baker S.E."/>
            <person name="Pisabarro A.G."/>
            <person name="Walton J.D."/>
            <person name="Blanchette R.A."/>
            <person name="Henrissat B."/>
            <person name="Martin F."/>
            <person name="Cullen D."/>
            <person name="Hibbett D.S."/>
            <person name="Grigoriev I.V."/>
        </authorList>
    </citation>
    <scope>NUCLEOTIDE SEQUENCE [LARGE SCALE GENOMIC DNA]</scope>
    <source>
        <strain evidence="21">FD-172 SS1</strain>
    </source>
</reference>
<feature type="transmembrane region" description="Helical" evidence="18">
    <location>
        <begin position="65"/>
        <end position="86"/>
    </location>
</feature>
<evidence type="ECO:0000313" key="21">
    <source>
        <dbReference type="Proteomes" id="UP000027195"/>
    </source>
</evidence>
<keyword evidence="8 16" id="KW-0276">Fatty acid metabolism</keyword>
<keyword evidence="6 18" id="KW-0812">Transmembrane</keyword>
<dbReference type="PROSITE" id="PS00476">
    <property type="entry name" value="FATTY_ACID_DESATUR_1"/>
    <property type="match status" value="1"/>
</dbReference>
<evidence type="ECO:0000256" key="8">
    <source>
        <dbReference type="ARBA" id="ARBA00022832"/>
    </source>
</evidence>
<name>A0A067MQA9_BOTB1</name>
<evidence type="ECO:0000256" key="5">
    <source>
        <dbReference type="ARBA" id="ARBA00022617"/>
    </source>
</evidence>
<dbReference type="GO" id="GO:0004768">
    <property type="term" value="F:stearoyl-CoA 9-desaturase activity"/>
    <property type="evidence" value="ECO:0007669"/>
    <property type="project" value="UniProtKB-UniRule"/>
</dbReference>
<dbReference type="InterPro" id="IPR005804">
    <property type="entry name" value="FA_desaturase_dom"/>
</dbReference>
<dbReference type="PANTHER" id="PTHR11351">
    <property type="entry name" value="ACYL-COA DESATURASE"/>
    <property type="match status" value="1"/>
</dbReference>
<keyword evidence="11 16" id="KW-0560">Oxidoreductase</keyword>
<keyword evidence="3 16" id="KW-0813">Transport</keyword>
<dbReference type="Gene3D" id="3.10.120.10">
    <property type="entry name" value="Cytochrome b5-like heme/steroid binding domain"/>
    <property type="match status" value="1"/>
</dbReference>
<evidence type="ECO:0000259" key="19">
    <source>
        <dbReference type="PROSITE" id="PS50255"/>
    </source>
</evidence>